<dbReference type="AlphaFoldDB" id="Q6AS87"/>
<comment type="similarity">
    <text evidence="1">Belongs to the polysaccharide synthase family.</text>
</comment>
<feature type="transmembrane region" description="Helical" evidence="2">
    <location>
        <begin position="23"/>
        <end position="42"/>
    </location>
</feature>
<dbReference type="HOGENOM" id="CLU_013560_5_2_7"/>
<proteinExistence type="inferred from homology"/>
<feature type="transmembrane region" description="Helical" evidence="2">
    <location>
        <begin position="142"/>
        <end position="163"/>
    </location>
</feature>
<gene>
    <name evidence="4" type="ordered locus">DP0048</name>
</gene>
<feature type="domain" description="Polysaccharide biosynthesis protein CapD-like" evidence="3">
    <location>
        <begin position="355"/>
        <end position="657"/>
    </location>
</feature>
<keyword evidence="2" id="KW-0812">Transmembrane</keyword>
<name>Q6AS87_DESPS</name>
<dbReference type="SUPFAM" id="SSF51735">
    <property type="entry name" value="NAD(P)-binding Rossmann-fold domains"/>
    <property type="match status" value="1"/>
</dbReference>
<dbReference type="InterPro" id="IPR051203">
    <property type="entry name" value="Polysaccharide_Synthase-Rel"/>
</dbReference>
<reference evidence="5" key="1">
    <citation type="journal article" date="2004" name="Environ. Microbiol.">
        <title>The genome of Desulfotalea psychrophila, a sulfate-reducing bacterium from permanently cold Arctic sediments.</title>
        <authorList>
            <person name="Rabus R."/>
            <person name="Ruepp A."/>
            <person name="Frickey T."/>
            <person name="Rattei T."/>
            <person name="Fartmann B."/>
            <person name="Stark M."/>
            <person name="Bauer M."/>
            <person name="Zibat A."/>
            <person name="Lombardot T."/>
            <person name="Becker I."/>
            <person name="Amann J."/>
            <person name="Gellner K."/>
            <person name="Teeling H."/>
            <person name="Leuschner W.D."/>
            <person name="Gloeckner F.-O."/>
            <person name="Lupas A.N."/>
            <person name="Amann R."/>
            <person name="Klenk H.-P."/>
        </authorList>
    </citation>
    <scope>NUCLEOTIDE SEQUENCE [LARGE SCALE GENOMIC DNA]</scope>
    <source>
        <strain evidence="5">DSM 12343 / LSv54</strain>
    </source>
</reference>
<dbReference type="CDD" id="cd05237">
    <property type="entry name" value="UDP_invert_4-6DH_SDR_e"/>
    <property type="match status" value="1"/>
</dbReference>
<dbReference type="InterPro" id="IPR003869">
    <property type="entry name" value="Polysac_CapD-like"/>
</dbReference>
<organism evidence="4 5">
    <name type="scientific">Desulfotalea psychrophila (strain LSv54 / DSM 12343)</name>
    <dbReference type="NCBI Taxonomy" id="177439"/>
    <lineage>
        <taxon>Bacteria</taxon>
        <taxon>Pseudomonadati</taxon>
        <taxon>Thermodesulfobacteriota</taxon>
        <taxon>Desulfobulbia</taxon>
        <taxon>Desulfobulbales</taxon>
        <taxon>Desulfocapsaceae</taxon>
        <taxon>Desulfotalea</taxon>
    </lineage>
</organism>
<dbReference type="Proteomes" id="UP000000602">
    <property type="component" value="Chromosome"/>
</dbReference>
<feature type="transmembrane region" description="Helical" evidence="2">
    <location>
        <begin position="175"/>
        <end position="196"/>
    </location>
</feature>
<dbReference type="InterPro" id="IPR036291">
    <property type="entry name" value="NAD(P)-bd_dom_sf"/>
</dbReference>
<dbReference type="Pfam" id="PF02719">
    <property type="entry name" value="Polysacc_synt_2"/>
    <property type="match status" value="1"/>
</dbReference>
<evidence type="ECO:0000256" key="2">
    <source>
        <dbReference type="SAM" id="Phobius"/>
    </source>
</evidence>
<accession>Q6AS87</accession>
<dbReference type="PANTHER" id="PTHR43318:SF1">
    <property type="entry name" value="POLYSACCHARIDE BIOSYNTHESIS PROTEIN EPSC-RELATED"/>
    <property type="match status" value="1"/>
</dbReference>
<evidence type="ECO:0000313" key="5">
    <source>
        <dbReference type="Proteomes" id="UP000000602"/>
    </source>
</evidence>
<evidence type="ECO:0000259" key="3">
    <source>
        <dbReference type="Pfam" id="PF02719"/>
    </source>
</evidence>
<dbReference type="PANTHER" id="PTHR43318">
    <property type="entry name" value="UDP-N-ACETYLGLUCOSAMINE 4,6-DEHYDRATASE"/>
    <property type="match status" value="1"/>
</dbReference>
<keyword evidence="2" id="KW-0472">Membrane</keyword>
<feature type="transmembrane region" description="Helical" evidence="2">
    <location>
        <begin position="74"/>
        <end position="95"/>
    </location>
</feature>
<protein>
    <submittedName>
        <fullName evidence="4">Related to lipopolysaccharide biosynthesis protein (WbpM)</fullName>
    </submittedName>
</protein>
<dbReference type="STRING" id="177439.DP0048"/>
<dbReference type="KEGG" id="dps:DP0048"/>
<dbReference type="Gene3D" id="3.40.50.720">
    <property type="entry name" value="NAD(P)-binding Rossmann-like Domain"/>
    <property type="match status" value="2"/>
</dbReference>
<dbReference type="SUPFAM" id="SSF53335">
    <property type="entry name" value="S-adenosyl-L-methionine-dependent methyltransferases"/>
    <property type="match status" value="1"/>
</dbReference>
<evidence type="ECO:0000313" key="4">
    <source>
        <dbReference type="EMBL" id="CAG34777.1"/>
    </source>
</evidence>
<dbReference type="EMBL" id="CR522870">
    <property type="protein sequence ID" value="CAG34777.1"/>
    <property type="molecule type" value="Genomic_DNA"/>
</dbReference>
<sequence>MFSSSSVVNCSCFFAFFLLQSPTIFPITVQVLSNNILVFLQVKEKNRMKKILGIAVFLRHQFLLLRRRFSQRNAWFLVLADCLSIVLAHFLAHLIRFDFQQQPGDVSHFLVFIPFIFLVRLPIFYAFGLYSGMWRYTSFRDLLNIIKAVLTSSLTIVGILFLLDTSMQFSRSVLVLDAILTFLLVCGVRVGIRFILRHVVDKTGRRAYFNSCKKLLIVGAGSAAEKTVREIRENSKLCYDIVGFVDDDPSKRGLRIHNIPIWGGVDFVGECAQQTKAEELLIAIASLTGEEMQRIASLCQKTGLPYKIIPSFGEIIDGHANLSDIRDISYRDLLGRAEIKLETDEIGSCLAGKNILITGGGGSIGSELVRQVTTFAPAKIIIFEACEENLYNIQMELLHEYDLDNIVPVLGKVQDHKLLINVFEQHKPQVIFHAAAYKHVPLVENNAWQAVDNNIVSSQLLMEAAIVYGVERFVVVSTDKAVRPTNVMGASKRMTELLMSAYRKRNWQGNLSPIWQRIIKDRSIEHNTIFMAVRFGNVLGSSGSVIPLFTRQIQRGGPVTVTHPKITRYFMSIEEAAQLILQAASMGEGGEIFLLKMGKPVLIADLARNLIALAGLVPDQDIKIEYSGLREGEKLYEELITEGEGIVETGHDKIMVLAGEKVLTDSEAIAIVMELRQEARAFDGDRVRDLLKVLMPEYAEMVKVNEALVKVAL</sequence>
<feature type="transmembrane region" description="Helical" evidence="2">
    <location>
        <begin position="107"/>
        <end position="130"/>
    </location>
</feature>
<dbReference type="InterPro" id="IPR029063">
    <property type="entry name" value="SAM-dependent_MTases_sf"/>
</dbReference>
<evidence type="ECO:0000256" key="1">
    <source>
        <dbReference type="ARBA" id="ARBA00007430"/>
    </source>
</evidence>
<keyword evidence="5" id="KW-1185">Reference proteome</keyword>
<dbReference type="eggNOG" id="COG1086">
    <property type="taxonomic scope" value="Bacteria"/>
</dbReference>
<dbReference type="Pfam" id="PF13727">
    <property type="entry name" value="CoA_binding_3"/>
    <property type="match status" value="1"/>
</dbReference>
<keyword evidence="2" id="KW-1133">Transmembrane helix</keyword>